<evidence type="ECO:0000256" key="4">
    <source>
        <dbReference type="ARBA" id="ARBA00022475"/>
    </source>
</evidence>
<comment type="subcellular location">
    <subcellularLocation>
        <location evidence="1">Cell membrane</location>
        <topology evidence="1">Multi-pass membrane protein</topology>
    </subcellularLocation>
</comment>
<dbReference type="GO" id="GO:0046872">
    <property type="term" value="F:metal ion binding"/>
    <property type="evidence" value="ECO:0007669"/>
    <property type="project" value="UniProtKB-KW"/>
</dbReference>
<protein>
    <submittedName>
        <fullName evidence="13">Cytochrome d ubiquinol oxidase subunit II</fullName>
    </submittedName>
</protein>
<evidence type="ECO:0000256" key="2">
    <source>
        <dbReference type="ARBA" id="ARBA00007543"/>
    </source>
</evidence>
<evidence type="ECO:0000256" key="12">
    <source>
        <dbReference type="SAM" id="Phobius"/>
    </source>
</evidence>
<keyword evidence="5" id="KW-0349">Heme</keyword>
<reference evidence="13 14" key="1">
    <citation type="submission" date="2019-08" db="EMBL/GenBank/DDBJ databases">
        <title>Complete genome sequence of Thermosulfurimonas marina SU872T, an anaerobic thermophilic chemolithoautotrophic bacterium isolated from a shallow marine hydrothermal vent.</title>
        <authorList>
            <person name="Allioux M."/>
            <person name="Jebbar M."/>
            <person name="Slobodkina G."/>
            <person name="Slobodkin A."/>
            <person name="Moalic Y."/>
            <person name="Frolova A."/>
            <person name="Shao Z."/>
            <person name="Alain K."/>
        </authorList>
    </citation>
    <scope>NUCLEOTIDE SEQUENCE [LARGE SCALE GENOMIC DNA]</scope>
    <source>
        <strain evidence="13 14">SU872</strain>
    </source>
</reference>
<feature type="transmembrane region" description="Helical" evidence="12">
    <location>
        <begin position="230"/>
        <end position="251"/>
    </location>
</feature>
<sequence>MEHNVFQVIWFVLWGVLWAVYFVLDGFDLGAGILLPCVTKNEAERRAVYQAIGPFWDGNEVWLITAGGATFAAFPKTYAVMFSGLYTALFVLLFALIVRGVAIEFREKVAGEGWRRFWDFLFWISSLVATLILGVAFGNLFLGLPIDAQGIFRGSFLTLLHPYALLVGALFVVAISVHGACWLAFRVNGEFRERLLRDAKILWVFEAVLAVAVLLFSLKLTPLWGNYLKAPVLFVFPLLAVVGLILVPYFLNAGRTLAAFLSSGAAILGVTAWGVAGLFPNLFPSRLNPEWSLTIYNSSSSPLTLKIMTVVAVVFVPIVLLYTLWTYRTFSYRITREELAYGEGY</sequence>
<dbReference type="PANTHER" id="PTHR43141">
    <property type="entry name" value="CYTOCHROME BD2 SUBUNIT II"/>
    <property type="match status" value="1"/>
</dbReference>
<evidence type="ECO:0000256" key="6">
    <source>
        <dbReference type="ARBA" id="ARBA00022692"/>
    </source>
</evidence>
<dbReference type="NCBIfam" id="TIGR00203">
    <property type="entry name" value="cydB"/>
    <property type="match status" value="1"/>
</dbReference>
<feature type="transmembrane region" description="Helical" evidence="12">
    <location>
        <begin position="78"/>
        <end position="99"/>
    </location>
</feature>
<dbReference type="Pfam" id="PF02322">
    <property type="entry name" value="Cyt_bd_oxida_II"/>
    <property type="match status" value="1"/>
</dbReference>
<feature type="transmembrane region" description="Helical" evidence="12">
    <location>
        <begin position="120"/>
        <end position="142"/>
    </location>
</feature>
<evidence type="ECO:0000313" key="14">
    <source>
        <dbReference type="Proteomes" id="UP000501253"/>
    </source>
</evidence>
<dbReference type="KEGG" id="tmai:FVE67_02890"/>
<evidence type="ECO:0000256" key="10">
    <source>
        <dbReference type="ARBA" id="ARBA00023004"/>
    </source>
</evidence>
<keyword evidence="14" id="KW-1185">Reference proteome</keyword>
<keyword evidence="4" id="KW-1003">Cell membrane</keyword>
<feature type="transmembrane region" description="Helical" evidence="12">
    <location>
        <begin position="5"/>
        <end position="24"/>
    </location>
</feature>
<evidence type="ECO:0000313" key="13">
    <source>
        <dbReference type="EMBL" id="QJA05810.1"/>
    </source>
</evidence>
<dbReference type="GO" id="GO:0009055">
    <property type="term" value="F:electron transfer activity"/>
    <property type="evidence" value="ECO:0007669"/>
    <property type="project" value="TreeGrafter"/>
</dbReference>
<evidence type="ECO:0000256" key="1">
    <source>
        <dbReference type="ARBA" id="ARBA00004651"/>
    </source>
</evidence>
<dbReference type="PANTHER" id="PTHR43141:SF5">
    <property type="entry name" value="CYTOCHROME BD-I UBIQUINOL OXIDASE SUBUNIT 2"/>
    <property type="match status" value="1"/>
</dbReference>
<dbReference type="EMBL" id="CP042909">
    <property type="protein sequence ID" value="QJA05810.1"/>
    <property type="molecule type" value="Genomic_DNA"/>
</dbReference>
<dbReference type="PIRSF" id="PIRSF000267">
    <property type="entry name" value="Cyt_oxidse_sub2"/>
    <property type="match status" value="1"/>
</dbReference>
<keyword evidence="10" id="KW-0408">Iron</keyword>
<evidence type="ECO:0000256" key="5">
    <source>
        <dbReference type="ARBA" id="ARBA00022617"/>
    </source>
</evidence>
<keyword evidence="7" id="KW-0479">Metal-binding</keyword>
<name>A0A6H1WRM0_9BACT</name>
<feature type="transmembrane region" description="Helical" evidence="12">
    <location>
        <begin position="303"/>
        <end position="325"/>
    </location>
</feature>
<feature type="transmembrane region" description="Helical" evidence="12">
    <location>
        <begin position="162"/>
        <end position="185"/>
    </location>
</feature>
<proteinExistence type="inferred from homology"/>
<evidence type="ECO:0000256" key="8">
    <source>
        <dbReference type="ARBA" id="ARBA00022982"/>
    </source>
</evidence>
<feature type="transmembrane region" description="Helical" evidence="12">
    <location>
        <begin position="201"/>
        <end position="218"/>
    </location>
</feature>
<dbReference type="AlphaFoldDB" id="A0A6H1WRM0"/>
<dbReference type="InterPro" id="IPR003317">
    <property type="entry name" value="Cyt-d_oxidase_su2"/>
</dbReference>
<keyword evidence="9 12" id="KW-1133">Transmembrane helix</keyword>
<dbReference type="GO" id="GO:0016682">
    <property type="term" value="F:oxidoreductase activity, acting on diphenols and related substances as donors, oxygen as acceptor"/>
    <property type="evidence" value="ECO:0007669"/>
    <property type="project" value="TreeGrafter"/>
</dbReference>
<evidence type="ECO:0000256" key="3">
    <source>
        <dbReference type="ARBA" id="ARBA00022448"/>
    </source>
</evidence>
<evidence type="ECO:0000256" key="9">
    <source>
        <dbReference type="ARBA" id="ARBA00022989"/>
    </source>
</evidence>
<keyword evidence="6 12" id="KW-0812">Transmembrane</keyword>
<keyword evidence="8" id="KW-0249">Electron transport</keyword>
<keyword evidence="11 12" id="KW-0472">Membrane</keyword>
<dbReference type="GO" id="GO:0019646">
    <property type="term" value="P:aerobic electron transport chain"/>
    <property type="evidence" value="ECO:0007669"/>
    <property type="project" value="TreeGrafter"/>
</dbReference>
<dbReference type="GO" id="GO:0070069">
    <property type="term" value="C:cytochrome complex"/>
    <property type="evidence" value="ECO:0007669"/>
    <property type="project" value="TreeGrafter"/>
</dbReference>
<evidence type="ECO:0000256" key="11">
    <source>
        <dbReference type="ARBA" id="ARBA00023136"/>
    </source>
</evidence>
<dbReference type="Proteomes" id="UP000501253">
    <property type="component" value="Chromosome"/>
</dbReference>
<dbReference type="GO" id="GO:0005886">
    <property type="term" value="C:plasma membrane"/>
    <property type="evidence" value="ECO:0007669"/>
    <property type="project" value="UniProtKB-SubCell"/>
</dbReference>
<evidence type="ECO:0000256" key="7">
    <source>
        <dbReference type="ARBA" id="ARBA00022723"/>
    </source>
</evidence>
<comment type="similarity">
    <text evidence="2">Belongs to the cytochrome ubiquinol oxidase subunit 2 family.</text>
</comment>
<accession>A0A6H1WRM0</accession>
<feature type="transmembrane region" description="Helical" evidence="12">
    <location>
        <begin position="258"/>
        <end position="283"/>
    </location>
</feature>
<dbReference type="RefSeq" id="WP_168719169.1">
    <property type="nucleotide sequence ID" value="NZ_CP042909.1"/>
</dbReference>
<gene>
    <name evidence="13" type="primary">cydB</name>
    <name evidence="13" type="ORF">FVE67_02890</name>
</gene>
<keyword evidence="3" id="KW-0813">Transport</keyword>
<organism evidence="13 14">
    <name type="scientific">Thermosulfurimonas marina</name>
    <dbReference type="NCBI Taxonomy" id="2047767"/>
    <lineage>
        <taxon>Bacteria</taxon>
        <taxon>Pseudomonadati</taxon>
        <taxon>Thermodesulfobacteriota</taxon>
        <taxon>Thermodesulfobacteria</taxon>
        <taxon>Thermodesulfobacteriales</taxon>
        <taxon>Thermodesulfobacteriaceae</taxon>
        <taxon>Thermosulfurimonas</taxon>
    </lineage>
</organism>